<dbReference type="Pfam" id="PF00149">
    <property type="entry name" value="Metallophos"/>
    <property type="match status" value="1"/>
</dbReference>
<organism evidence="2 3">
    <name type="scientific">Roseinatronobacter ekhonensis</name>
    <dbReference type="NCBI Taxonomy" id="254356"/>
    <lineage>
        <taxon>Bacteria</taxon>
        <taxon>Pseudomonadati</taxon>
        <taxon>Pseudomonadota</taxon>
        <taxon>Alphaproteobacteria</taxon>
        <taxon>Rhodobacterales</taxon>
        <taxon>Paracoccaceae</taxon>
        <taxon>Roseinatronobacter</taxon>
    </lineage>
</organism>
<name>A0A3B0MGR1_9RHOB</name>
<dbReference type="OrthoDB" id="9807890at2"/>
<dbReference type="RefSeq" id="WP_121092648.1">
    <property type="nucleotide sequence ID" value="NZ_UIHC01000001.1"/>
</dbReference>
<dbReference type="GO" id="GO:0008803">
    <property type="term" value="F:bis(5'-nucleosyl)-tetraphosphatase (symmetrical) activity"/>
    <property type="evidence" value="ECO:0007669"/>
    <property type="project" value="UniProtKB-EC"/>
</dbReference>
<proteinExistence type="predicted"/>
<dbReference type="InterPro" id="IPR029052">
    <property type="entry name" value="Metallo-depent_PP-like"/>
</dbReference>
<dbReference type="Proteomes" id="UP000272908">
    <property type="component" value="Unassembled WGS sequence"/>
</dbReference>
<protein>
    <submittedName>
        <fullName evidence="2">Bis(5'-nucleosyl)-tetraphosphatase, symmetrical</fullName>
        <ecNumber evidence="2">3.6.1.41</ecNumber>
    </submittedName>
</protein>
<reference evidence="3" key="1">
    <citation type="submission" date="2018-08" db="EMBL/GenBank/DDBJ databases">
        <authorList>
            <person name="Rodrigo-Torres L."/>
            <person name="Arahal R. D."/>
            <person name="Lucena T."/>
        </authorList>
    </citation>
    <scope>NUCLEOTIDE SEQUENCE [LARGE SCALE GENOMIC DNA]</scope>
    <source>
        <strain evidence="3">CECT 7235</strain>
    </source>
</reference>
<evidence type="ECO:0000313" key="3">
    <source>
        <dbReference type="Proteomes" id="UP000272908"/>
    </source>
</evidence>
<dbReference type="EC" id="3.6.1.41" evidence="2"/>
<sequence>MQQVYAIGDIHGHLSLLQGAHDLIARDRAANGSAVAPIIHIGDLVDRGPDSAGLLRYLREGVARGENWQVLIGNHDRLLVNFIRQPEWHDPGLRRGLDYLHPGIGGRTTLQSYGVDARALDDLATARAEALELVPDSDLEFIATRPRMIDMGEQLFVHAGIRPGVALDQQSEDDLLWIRDPFLLDPRNHGPLVVHGHTALVRARHYRNRLNIDSSAAYGGPLSAVVLEGRKAWLLTPEGRSELVPN</sequence>
<evidence type="ECO:0000259" key="1">
    <source>
        <dbReference type="Pfam" id="PF00149"/>
    </source>
</evidence>
<dbReference type="PANTHER" id="PTHR42850:SF4">
    <property type="entry name" value="ZINC-DEPENDENT ENDOPOLYPHOSPHATASE"/>
    <property type="match status" value="1"/>
</dbReference>
<accession>A0A3B0MGR1</accession>
<dbReference type="PANTHER" id="PTHR42850">
    <property type="entry name" value="METALLOPHOSPHOESTERASE"/>
    <property type="match status" value="1"/>
</dbReference>
<dbReference type="SUPFAM" id="SSF56300">
    <property type="entry name" value="Metallo-dependent phosphatases"/>
    <property type="match status" value="1"/>
</dbReference>
<dbReference type="AlphaFoldDB" id="A0A3B0MGR1"/>
<dbReference type="InterPro" id="IPR050126">
    <property type="entry name" value="Ap4A_hydrolase"/>
</dbReference>
<gene>
    <name evidence="2" type="primary">apaH</name>
    <name evidence="2" type="ORF">ROE7235_00046</name>
</gene>
<dbReference type="GO" id="GO:0005737">
    <property type="term" value="C:cytoplasm"/>
    <property type="evidence" value="ECO:0007669"/>
    <property type="project" value="TreeGrafter"/>
</dbReference>
<evidence type="ECO:0000313" key="2">
    <source>
        <dbReference type="EMBL" id="SUZ30327.1"/>
    </source>
</evidence>
<dbReference type="Gene3D" id="3.60.21.10">
    <property type="match status" value="1"/>
</dbReference>
<keyword evidence="2" id="KW-0378">Hydrolase</keyword>
<dbReference type="InterPro" id="IPR004843">
    <property type="entry name" value="Calcineurin-like_PHP"/>
</dbReference>
<dbReference type="EMBL" id="UIHC01000001">
    <property type="protein sequence ID" value="SUZ30327.1"/>
    <property type="molecule type" value="Genomic_DNA"/>
</dbReference>
<keyword evidence="3" id="KW-1185">Reference proteome</keyword>
<dbReference type="GO" id="GO:0016791">
    <property type="term" value="F:phosphatase activity"/>
    <property type="evidence" value="ECO:0007669"/>
    <property type="project" value="TreeGrafter"/>
</dbReference>
<feature type="domain" description="Calcineurin-like phosphoesterase" evidence="1">
    <location>
        <begin position="4"/>
        <end position="209"/>
    </location>
</feature>
<dbReference type="GO" id="GO:0110154">
    <property type="term" value="P:RNA decapping"/>
    <property type="evidence" value="ECO:0007669"/>
    <property type="project" value="TreeGrafter"/>
</dbReference>